<dbReference type="Proteomes" id="UP001185092">
    <property type="component" value="Unassembled WGS sequence"/>
</dbReference>
<feature type="transmembrane region" description="Helical" evidence="6">
    <location>
        <begin position="721"/>
        <end position="739"/>
    </location>
</feature>
<dbReference type="InterPro" id="IPR036890">
    <property type="entry name" value="HATPase_C_sf"/>
</dbReference>
<name>A0AAE3XSZ9_9BACT</name>
<dbReference type="Gene3D" id="2.130.10.10">
    <property type="entry name" value="YVTN repeat-like/Quinoprotein amine dehydrogenase"/>
    <property type="match status" value="2"/>
</dbReference>
<keyword evidence="6" id="KW-1133">Transmembrane helix</keyword>
<dbReference type="PANTHER" id="PTHR24421:SF10">
    <property type="entry name" value="NITRATE_NITRITE SENSOR PROTEIN NARQ"/>
    <property type="match status" value="1"/>
</dbReference>
<evidence type="ECO:0000256" key="4">
    <source>
        <dbReference type="ARBA" id="ARBA00022777"/>
    </source>
</evidence>
<keyword evidence="8" id="KW-1185">Reference proteome</keyword>
<keyword evidence="5" id="KW-0902">Two-component regulatory system</keyword>
<dbReference type="AlphaFoldDB" id="A0AAE3XSZ9"/>
<dbReference type="GO" id="GO:0004673">
    <property type="term" value="F:protein histidine kinase activity"/>
    <property type="evidence" value="ECO:0007669"/>
    <property type="project" value="UniProtKB-EC"/>
</dbReference>
<dbReference type="EC" id="2.7.13.3" evidence="2"/>
<evidence type="ECO:0000256" key="1">
    <source>
        <dbReference type="ARBA" id="ARBA00000085"/>
    </source>
</evidence>
<comment type="catalytic activity">
    <reaction evidence="1">
        <text>ATP + protein L-histidine = ADP + protein N-phospho-L-histidine.</text>
        <dbReference type="EC" id="2.7.13.3"/>
    </reaction>
</comment>
<feature type="transmembrane region" description="Helical" evidence="6">
    <location>
        <begin position="7"/>
        <end position="29"/>
    </location>
</feature>
<protein>
    <recommendedName>
        <fullName evidence="2">histidine kinase</fullName>
        <ecNumber evidence="2">2.7.13.3</ecNumber>
    </recommendedName>
</protein>
<evidence type="ECO:0000256" key="3">
    <source>
        <dbReference type="ARBA" id="ARBA00022679"/>
    </source>
</evidence>
<evidence type="ECO:0000256" key="6">
    <source>
        <dbReference type="SAM" id="Phobius"/>
    </source>
</evidence>
<dbReference type="Gene3D" id="3.30.565.10">
    <property type="entry name" value="Histidine kinase-like ATPase, C-terminal domain"/>
    <property type="match status" value="1"/>
</dbReference>
<dbReference type="InterPro" id="IPR015943">
    <property type="entry name" value="WD40/YVTN_repeat-like_dom_sf"/>
</dbReference>
<keyword evidence="3" id="KW-0808">Transferase</keyword>
<dbReference type="PANTHER" id="PTHR24421">
    <property type="entry name" value="NITRATE/NITRITE SENSOR PROTEIN NARX-RELATED"/>
    <property type="match status" value="1"/>
</dbReference>
<keyword evidence="6" id="KW-0472">Membrane</keyword>
<dbReference type="CDD" id="cd16917">
    <property type="entry name" value="HATPase_UhpB-NarQ-NarX-like"/>
    <property type="match status" value="1"/>
</dbReference>
<organism evidence="7 8">
    <name type="scientific">Aureibacter tunicatorum</name>
    <dbReference type="NCBI Taxonomy" id="866807"/>
    <lineage>
        <taxon>Bacteria</taxon>
        <taxon>Pseudomonadati</taxon>
        <taxon>Bacteroidota</taxon>
        <taxon>Cytophagia</taxon>
        <taxon>Cytophagales</taxon>
        <taxon>Persicobacteraceae</taxon>
        <taxon>Aureibacter</taxon>
    </lineage>
</organism>
<evidence type="ECO:0000256" key="2">
    <source>
        <dbReference type="ARBA" id="ARBA00012438"/>
    </source>
</evidence>
<dbReference type="InterPro" id="IPR050482">
    <property type="entry name" value="Sensor_HK_TwoCompSys"/>
</dbReference>
<dbReference type="EMBL" id="JAVDQD010000006">
    <property type="protein sequence ID" value="MDR6241069.1"/>
    <property type="molecule type" value="Genomic_DNA"/>
</dbReference>
<dbReference type="SUPFAM" id="SSF55874">
    <property type="entry name" value="ATPase domain of HSP90 chaperone/DNA topoisomerase II/histidine kinase"/>
    <property type="match status" value="1"/>
</dbReference>
<dbReference type="SUPFAM" id="SSF63829">
    <property type="entry name" value="Calcium-dependent phosphotriesterase"/>
    <property type="match status" value="1"/>
</dbReference>
<evidence type="ECO:0000313" key="7">
    <source>
        <dbReference type="EMBL" id="MDR6241069.1"/>
    </source>
</evidence>
<evidence type="ECO:0000313" key="8">
    <source>
        <dbReference type="Proteomes" id="UP001185092"/>
    </source>
</evidence>
<gene>
    <name evidence="7" type="ORF">HNQ88_004145</name>
</gene>
<evidence type="ECO:0000256" key="5">
    <source>
        <dbReference type="ARBA" id="ARBA00023012"/>
    </source>
</evidence>
<sequence>MSWKRTIANQIAIIGIAFIIQCFFFSLSYSQIIGLHFDTKTGFPHNTAYNLHIDSLGNIYTGTNAGLSIFNGLTFKTINTQHGLRNHVVVDIAQNKAGDINISTWGGGVMQLKNDSVYDDKIEKNNLCYASKLRALDSGFFYRQSLGNFGINYSCENSSTNKYDEFFIWKDSLKKTAKAKIGPKAPYIQDVNFSCFNERLFFHQGFWGNRERFTGVHLLNSNKQISTPYSFLNNSQIHMIDTCAVHQCLKASSFGNVYHFNQSGIISQDSFLNDHFIIRKHLCRETFQSFNTFNLKNQGFDVYLKFPDSPSPTNLMQKHSINHRVSDIELDSNENLWISLFGGGMRLLPSGLIKTQIDYLFQDKNILDISLANDSIVYLLEDNHIIHKANQQEVIYSTTLKDNITALHFIKSKDKVYADVSIRNYNPNKNSNIISGQKSMYFSQDSSFTFKVLGNYLWYTYAKDTFQFSFKEIHLNIKHVVTSQDKIWIATNNGLHAIKKFSHQPIFHLNEENGKISNNVLCLQEINNNIWAGTMRGIAIISKDGKLQKTINKDSGLDNEHINKIHKDRYGKVWVLTQKGVSLINSSNIFNLNSDYGLPLEKITDLEESNNGNIWLAGGKGVVVLKNNNADLFNEINKLHITKSGLRYKFAPVAIPASSNYMLHYKINNGGWQNLQSMSLDFTDYKQGKYRLELRAKNFSQWKYFPVQKFEVVYPWYQQPWLFIILLCVTFGLVTFWILKKLTSLKKKHELLLRTLSENKTLQKELVNVRETAASDFHDAMGNKLAGITVLSEMLLRDAEKGRLNNQRVIRIKEDAKGLYDGMKDVIWAMKSSSDELWELAVYLIDFGEKMFQGTDIQFYSQQNIDDKGARLPIGWNKQILLIFKEAMTNSLKYSEADTIALNLVLDRKRLMISLIDNGIGFDMNAIDRINGISNMRNRAQTIGVELEIHSQKGTHIIMTANIL</sequence>
<keyword evidence="4 7" id="KW-0418">Kinase</keyword>
<reference evidence="7" key="1">
    <citation type="submission" date="2023-07" db="EMBL/GenBank/DDBJ databases">
        <title>Genomic Encyclopedia of Type Strains, Phase IV (KMG-IV): sequencing the most valuable type-strain genomes for metagenomic binning, comparative biology and taxonomic classification.</title>
        <authorList>
            <person name="Goeker M."/>
        </authorList>
    </citation>
    <scope>NUCLEOTIDE SEQUENCE</scope>
    <source>
        <strain evidence="7">DSM 26174</strain>
    </source>
</reference>
<accession>A0AAE3XSZ9</accession>
<keyword evidence="6" id="KW-0812">Transmembrane</keyword>
<proteinExistence type="predicted"/>
<dbReference type="GO" id="GO:0000160">
    <property type="term" value="P:phosphorelay signal transduction system"/>
    <property type="evidence" value="ECO:0007669"/>
    <property type="project" value="UniProtKB-KW"/>
</dbReference>
<comment type="caution">
    <text evidence="7">The sequence shown here is derived from an EMBL/GenBank/DDBJ whole genome shotgun (WGS) entry which is preliminary data.</text>
</comment>